<protein>
    <recommendedName>
        <fullName evidence="7">RING-type domain-containing protein</fullName>
    </recommendedName>
</protein>
<dbReference type="EMBL" id="MU006349">
    <property type="protein sequence ID" value="KAF2845311.1"/>
    <property type="molecule type" value="Genomic_DNA"/>
</dbReference>
<evidence type="ECO:0000313" key="9">
    <source>
        <dbReference type="Proteomes" id="UP000799423"/>
    </source>
</evidence>
<dbReference type="SUPFAM" id="SSF57850">
    <property type="entry name" value="RING/U-box"/>
    <property type="match status" value="1"/>
</dbReference>
<dbReference type="InterPro" id="IPR050731">
    <property type="entry name" value="HRD1_E3_ubiq-ligases"/>
</dbReference>
<keyword evidence="9" id="KW-1185">Reference proteome</keyword>
<dbReference type="AlphaFoldDB" id="A0A6A7AQ06"/>
<dbReference type="GO" id="GO:0016567">
    <property type="term" value="P:protein ubiquitination"/>
    <property type="evidence" value="ECO:0007669"/>
    <property type="project" value="UniProtKB-UniPathway"/>
</dbReference>
<dbReference type="Gene3D" id="3.30.40.10">
    <property type="entry name" value="Zinc/RING finger domain, C3HC4 (zinc finger)"/>
    <property type="match status" value="1"/>
</dbReference>
<proteinExistence type="predicted"/>
<dbReference type="InterPro" id="IPR024766">
    <property type="entry name" value="Znf_RING_H2"/>
</dbReference>
<name>A0A6A7AQ06_9PLEO</name>
<sequence>MRLLNSSNRDAPSHEQLPSQLDFLTNHIIRSSEECLVPDDGLECGVCLEDLVPVAQSIRPGSRLADPVVYLKPCAHFFHVLCIVRWHNSSRPERNTCPLCRRVLFVADPLTPTQIRLLHGDSRPLGPHRLPGPDEEIAPWEIYSRDMEASYAVSLEIDRVSVSGGDYRWMEVTKLVRDNIMVAGGRLRPEFVPHSDTSVLLAFAISVLWSVVRFPRTVESPAFVSFNLWIDALIEQQEDPDVYVDIHSHGLFDCNFLKVSTVPKMYRISRRAWASKALNLRAQLALARERERESGSLAAVVQAEKTG</sequence>
<reference evidence="8" key="1">
    <citation type="submission" date="2020-01" db="EMBL/GenBank/DDBJ databases">
        <authorList>
            <consortium name="DOE Joint Genome Institute"/>
            <person name="Haridas S."/>
            <person name="Albert R."/>
            <person name="Binder M."/>
            <person name="Bloem J."/>
            <person name="Labutti K."/>
            <person name="Salamov A."/>
            <person name="Andreopoulos B."/>
            <person name="Baker S.E."/>
            <person name="Barry K."/>
            <person name="Bills G."/>
            <person name="Bluhm B.H."/>
            <person name="Cannon C."/>
            <person name="Castanera R."/>
            <person name="Culley D.E."/>
            <person name="Daum C."/>
            <person name="Ezra D."/>
            <person name="Gonzalez J.B."/>
            <person name="Henrissat B."/>
            <person name="Kuo A."/>
            <person name="Liang C."/>
            <person name="Lipzen A."/>
            <person name="Lutzoni F."/>
            <person name="Magnuson J."/>
            <person name="Mondo S."/>
            <person name="Nolan M."/>
            <person name="Ohm R."/>
            <person name="Pangilinan J."/>
            <person name="Park H.-J."/>
            <person name="Ramirez L."/>
            <person name="Alfaro M."/>
            <person name="Sun H."/>
            <person name="Tritt A."/>
            <person name="Yoshinaga Y."/>
            <person name="Zwiers L.-H."/>
            <person name="Turgeon B.G."/>
            <person name="Goodwin S.B."/>
            <person name="Spatafora J.W."/>
            <person name="Crous P.W."/>
            <person name="Grigoriev I.V."/>
        </authorList>
    </citation>
    <scope>NUCLEOTIDE SEQUENCE</scope>
    <source>
        <strain evidence="8">IPT5</strain>
    </source>
</reference>
<dbReference type="PANTHER" id="PTHR22763">
    <property type="entry name" value="RING ZINC FINGER PROTEIN"/>
    <property type="match status" value="1"/>
</dbReference>
<evidence type="ECO:0000256" key="1">
    <source>
        <dbReference type="ARBA" id="ARBA00004906"/>
    </source>
</evidence>
<organism evidence="8 9">
    <name type="scientific">Plenodomus tracheiphilus IPT5</name>
    <dbReference type="NCBI Taxonomy" id="1408161"/>
    <lineage>
        <taxon>Eukaryota</taxon>
        <taxon>Fungi</taxon>
        <taxon>Dikarya</taxon>
        <taxon>Ascomycota</taxon>
        <taxon>Pezizomycotina</taxon>
        <taxon>Dothideomycetes</taxon>
        <taxon>Pleosporomycetidae</taxon>
        <taxon>Pleosporales</taxon>
        <taxon>Pleosporineae</taxon>
        <taxon>Leptosphaeriaceae</taxon>
        <taxon>Plenodomus</taxon>
    </lineage>
</organism>
<dbReference type="PROSITE" id="PS50089">
    <property type="entry name" value="ZF_RING_2"/>
    <property type="match status" value="1"/>
</dbReference>
<dbReference type="CDD" id="cd16448">
    <property type="entry name" value="RING-H2"/>
    <property type="match status" value="1"/>
</dbReference>
<dbReference type="GO" id="GO:0008270">
    <property type="term" value="F:zinc ion binding"/>
    <property type="evidence" value="ECO:0007669"/>
    <property type="project" value="UniProtKB-KW"/>
</dbReference>
<evidence type="ECO:0000256" key="4">
    <source>
        <dbReference type="ARBA" id="ARBA00022786"/>
    </source>
</evidence>
<evidence type="ECO:0000256" key="2">
    <source>
        <dbReference type="ARBA" id="ARBA00022723"/>
    </source>
</evidence>
<evidence type="ECO:0000256" key="3">
    <source>
        <dbReference type="ARBA" id="ARBA00022771"/>
    </source>
</evidence>
<dbReference type="SMART" id="SM00184">
    <property type="entry name" value="RING"/>
    <property type="match status" value="1"/>
</dbReference>
<dbReference type="GO" id="GO:0061630">
    <property type="term" value="F:ubiquitin protein ligase activity"/>
    <property type="evidence" value="ECO:0007669"/>
    <property type="project" value="TreeGrafter"/>
</dbReference>
<keyword evidence="3 6" id="KW-0863">Zinc-finger</keyword>
<dbReference type="OrthoDB" id="8062037at2759"/>
<dbReference type="Pfam" id="PF12678">
    <property type="entry name" value="zf-rbx1"/>
    <property type="match status" value="1"/>
</dbReference>
<keyword evidence="2" id="KW-0479">Metal-binding</keyword>
<dbReference type="InterPro" id="IPR001841">
    <property type="entry name" value="Znf_RING"/>
</dbReference>
<dbReference type="UniPathway" id="UPA00143"/>
<gene>
    <name evidence="8" type="ORF">T440DRAFT_522739</name>
</gene>
<accession>A0A6A7AQ06</accession>
<dbReference type="Proteomes" id="UP000799423">
    <property type="component" value="Unassembled WGS sequence"/>
</dbReference>
<evidence type="ECO:0000256" key="5">
    <source>
        <dbReference type="ARBA" id="ARBA00022833"/>
    </source>
</evidence>
<dbReference type="GO" id="GO:0012505">
    <property type="term" value="C:endomembrane system"/>
    <property type="evidence" value="ECO:0007669"/>
    <property type="project" value="TreeGrafter"/>
</dbReference>
<keyword evidence="4" id="KW-0833">Ubl conjugation pathway</keyword>
<evidence type="ECO:0000313" key="8">
    <source>
        <dbReference type="EMBL" id="KAF2845311.1"/>
    </source>
</evidence>
<dbReference type="InterPro" id="IPR013083">
    <property type="entry name" value="Znf_RING/FYVE/PHD"/>
</dbReference>
<evidence type="ECO:0000256" key="6">
    <source>
        <dbReference type="PROSITE-ProRule" id="PRU00175"/>
    </source>
</evidence>
<keyword evidence="5" id="KW-0862">Zinc</keyword>
<comment type="pathway">
    <text evidence="1">Protein modification; protein ubiquitination.</text>
</comment>
<evidence type="ECO:0000259" key="7">
    <source>
        <dbReference type="PROSITE" id="PS50089"/>
    </source>
</evidence>
<feature type="domain" description="RING-type" evidence="7">
    <location>
        <begin position="44"/>
        <end position="101"/>
    </location>
</feature>
<dbReference type="GO" id="GO:0043161">
    <property type="term" value="P:proteasome-mediated ubiquitin-dependent protein catabolic process"/>
    <property type="evidence" value="ECO:0007669"/>
    <property type="project" value="TreeGrafter"/>
</dbReference>